<dbReference type="InterPro" id="IPR007221">
    <property type="entry name" value="MreC"/>
</dbReference>
<evidence type="ECO:0000256" key="1">
    <source>
        <dbReference type="ARBA" id="ARBA00009369"/>
    </source>
</evidence>
<accession>A0A3G2RA06</accession>
<dbReference type="PIRSF" id="PIRSF038471">
    <property type="entry name" value="MreC"/>
    <property type="match status" value="1"/>
</dbReference>
<dbReference type="Gene3D" id="2.40.10.340">
    <property type="entry name" value="Rod shape-determining protein MreC, domain 1"/>
    <property type="match status" value="1"/>
</dbReference>
<organism evidence="8 9">
    <name type="scientific">Biomaibacter acetigenes</name>
    <dbReference type="NCBI Taxonomy" id="2316383"/>
    <lineage>
        <taxon>Bacteria</taxon>
        <taxon>Bacillati</taxon>
        <taxon>Bacillota</taxon>
        <taxon>Clostridia</taxon>
        <taxon>Thermosediminibacterales</taxon>
        <taxon>Tepidanaerobacteraceae</taxon>
        <taxon>Biomaibacter</taxon>
    </lineage>
</organism>
<keyword evidence="6" id="KW-0175">Coiled coil</keyword>
<evidence type="ECO:0000313" key="9">
    <source>
        <dbReference type="Proteomes" id="UP000280960"/>
    </source>
</evidence>
<dbReference type="Pfam" id="PF04085">
    <property type="entry name" value="MreC"/>
    <property type="match status" value="1"/>
</dbReference>
<dbReference type="GO" id="GO:0005886">
    <property type="term" value="C:plasma membrane"/>
    <property type="evidence" value="ECO:0007669"/>
    <property type="project" value="TreeGrafter"/>
</dbReference>
<evidence type="ECO:0000256" key="5">
    <source>
        <dbReference type="PIRNR" id="PIRNR038471"/>
    </source>
</evidence>
<dbReference type="Proteomes" id="UP000280960">
    <property type="component" value="Chromosome"/>
</dbReference>
<comment type="similarity">
    <text evidence="1 5">Belongs to the MreC family.</text>
</comment>
<evidence type="ECO:0000256" key="4">
    <source>
        <dbReference type="ARBA" id="ARBA00032089"/>
    </source>
</evidence>
<dbReference type="AlphaFoldDB" id="A0A3G2RA06"/>
<feature type="coiled-coil region" evidence="6">
    <location>
        <begin position="69"/>
        <end position="106"/>
    </location>
</feature>
<evidence type="ECO:0000259" key="7">
    <source>
        <dbReference type="Pfam" id="PF04085"/>
    </source>
</evidence>
<feature type="domain" description="Rod shape-determining protein MreC beta-barrel core" evidence="7">
    <location>
        <begin position="123"/>
        <end position="273"/>
    </location>
</feature>
<dbReference type="InterPro" id="IPR055342">
    <property type="entry name" value="MreC_beta-barrel_core"/>
</dbReference>
<dbReference type="InterPro" id="IPR042177">
    <property type="entry name" value="Cell/Rod_1"/>
</dbReference>
<proteinExistence type="inferred from homology"/>
<keyword evidence="9" id="KW-1185">Reference proteome</keyword>
<protein>
    <recommendedName>
        <fullName evidence="2 5">Cell shape-determining protein MreC</fullName>
    </recommendedName>
    <alternativeName>
        <fullName evidence="4 5">Cell shape protein MreC</fullName>
    </alternativeName>
</protein>
<reference evidence="8 9" key="1">
    <citation type="submission" date="2018-10" db="EMBL/GenBank/DDBJ databases">
        <authorList>
            <person name="Zhang X."/>
        </authorList>
    </citation>
    <scope>NUCLEOTIDE SEQUENCE [LARGE SCALE GENOMIC DNA]</scope>
    <source>
        <strain evidence="8 9">SK-G1</strain>
    </source>
</reference>
<dbReference type="InterPro" id="IPR042175">
    <property type="entry name" value="Cell/Rod_MreC_2"/>
</dbReference>
<name>A0A3G2RA06_9FIRM</name>
<gene>
    <name evidence="8" type="primary">mreC</name>
    <name evidence="8" type="ORF">D2962_10500</name>
</gene>
<evidence type="ECO:0000313" key="8">
    <source>
        <dbReference type="EMBL" id="AYO32263.1"/>
    </source>
</evidence>
<dbReference type="NCBIfam" id="TIGR00219">
    <property type="entry name" value="mreC"/>
    <property type="match status" value="1"/>
</dbReference>
<dbReference type="Gene3D" id="2.40.10.350">
    <property type="entry name" value="Rod shape-determining protein MreC, domain 2"/>
    <property type="match status" value="1"/>
</dbReference>
<evidence type="ECO:0000256" key="3">
    <source>
        <dbReference type="ARBA" id="ARBA00022960"/>
    </source>
</evidence>
<sequence length="284" mass="32087">MVRLFRSKRWWFLALILSVLIFTINFTAKNKDLFNRLGLPVITAISPAQKVLYTASLTIKEGFSTIPEMFALKKQNEELRKQVKELEQYKQRFLEYQRENINLRSMLGLKQRNFQYELEAAEVIGRDPGNWFNVILIDKGENNGIRKDMAVITDQGLAGYTISVGKNYAKVLLITDDRSSVSAMIERTRDNGILKGTIDPAPRGFVKMVFLPQEANLVKGDVVISSGLGGIIPKGIIIGEVVEAKKEPYDLMQYAIVRPEVDFQKLEQVFVIKSQNGNQGGSNP</sequence>
<keyword evidence="3 5" id="KW-0133">Cell shape</keyword>
<dbReference type="EMBL" id="CP033169">
    <property type="protein sequence ID" value="AYO32263.1"/>
    <property type="molecule type" value="Genomic_DNA"/>
</dbReference>
<dbReference type="KEGG" id="bacg:D2962_10500"/>
<dbReference type="PANTHER" id="PTHR34138">
    <property type="entry name" value="CELL SHAPE-DETERMINING PROTEIN MREC"/>
    <property type="match status" value="1"/>
</dbReference>
<dbReference type="GO" id="GO:0008360">
    <property type="term" value="P:regulation of cell shape"/>
    <property type="evidence" value="ECO:0007669"/>
    <property type="project" value="UniProtKB-KW"/>
</dbReference>
<evidence type="ECO:0000256" key="6">
    <source>
        <dbReference type="SAM" id="Coils"/>
    </source>
</evidence>
<evidence type="ECO:0000256" key="2">
    <source>
        <dbReference type="ARBA" id="ARBA00013855"/>
    </source>
</evidence>
<dbReference type="PANTHER" id="PTHR34138:SF1">
    <property type="entry name" value="CELL SHAPE-DETERMINING PROTEIN MREC"/>
    <property type="match status" value="1"/>
</dbReference>
<comment type="function">
    <text evidence="5">Involved in formation and maintenance of cell shape.</text>
</comment>